<name>B8LZU7_TALSN</name>
<dbReference type="Proteomes" id="UP000001745">
    <property type="component" value="Unassembled WGS sequence"/>
</dbReference>
<dbReference type="VEuPathDB" id="FungiDB:TSTA_081120"/>
<dbReference type="EMBL" id="EQ962653">
    <property type="protein sequence ID" value="EED20879.1"/>
    <property type="molecule type" value="Genomic_DNA"/>
</dbReference>
<dbReference type="PhylomeDB" id="B8LZU7"/>
<dbReference type="STRING" id="441959.B8LZU7"/>
<dbReference type="GeneID" id="8101417"/>
<dbReference type="HOGENOM" id="CLU_164918_0_0_1"/>
<evidence type="ECO:0000313" key="3">
    <source>
        <dbReference type="Proteomes" id="UP000001745"/>
    </source>
</evidence>
<protein>
    <submittedName>
        <fullName evidence="2">Uncharacterized protein</fullName>
    </submittedName>
</protein>
<proteinExistence type="predicted"/>
<sequence length="127" mass="13726">MSSNTAMNARAKDVIGILQGTQELLKKPINLPNDDFLTAPAAPINPIPATGANRIGAAASAGRQHHNNTAQVAATQGKDTQPTPTPDSQETVQAETMNKVTHTNKDLDRATKIFNVRLNLYKQCYFE</sequence>
<organism evidence="2 3">
    <name type="scientific">Talaromyces stipitatus (strain ATCC 10500 / CBS 375.48 / QM 6759 / NRRL 1006)</name>
    <name type="common">Penicillium stipitatum</name>
    <dbReference type="NCBI Taxonomy" id="441959"/>
    <lineage>
        <taxon>Eukaryota</taxon>
        <taxon>Fungi</taxon>
        <taxon>Dikarya</taxon>
        <taxon>Ascomycota</taxon>
        <taxon>Pezizomycotina</taxon>
        <taxon>Eurotiomycetes</taxon>
        <taxon>Eurotiomycetidae</taxon>
        <taxon>Eurotiales</taxon>
        <taxon>Trichocomaceae</taxon>
        <taxon>Talaromyces</taxon>
        <taxon>Talaromyces sect. Talaromyces</taxon>
    </lineage>
</organism>
<feature type="region of interest" description="Disordered" evidence="1">
    <location>
        <begin position="59"/>
        <end position="92"/>
    </location>
</feature>
<dbReference type="InParanoid" id="B8LZU7"/>
<dbReference type="AlphaFoldDB" id="B8LZU7"/>
<evidence type="ECO:0000256" key="1">
    <source>
        <dbReference type="SAM" id="MobiDB-lite"/>
    </source>
</evidence>
<feature type="compositionally biased region" description="Polar residues" evidence="1">
    <location>
        <begin position="67"/>
        <end position="92"/>
    </location>
</feature>
<gene>
    <name evidence="2" type="ORF">TSTA_081120</name>
</gene>
<accession>B8LZU7</accession>
<keyword evidence="3" id="KW-1185">Reference proteome</keyword>
<evidence type="ECO:0000313" key="2">
    <source>
        <dbReference type="EMBL" id="EED20879.1"/>
    </source>
</evidence>
<reference evidence="3" key="1">
    <citation type="journal article" date="2015" name="Genome Announc.">
        <title>Genome sequence of the AIDS-associated pathogen Penicillium marneffei (ATCC18224) and its near taxonomic relative Talaromyces stipitatus (ATCC10500).</title>
        <authorList>
            <person name="Nierman W.C."/>
            <person name="Fedorova-Abrams N.D."/>
            <person name="Andrianopoulos A."/>
        </authorList>
    </citation>
    <scope>NUCLEOTIDE SEQUENCE [LARGE SCALE GENOMIC DNA]</scope>
    <source>
        <strain evidence="3">ATCC 10500 / CBS 375.48 / QM 6759 / NRRL 1006</strain>
    </source>
</reference>
<dbReference type="RefSeq" id="XP_002477842.1">
    <property type="nucleotide sequence ID" value="XM_002477797.1"/>
</dbReference>